<name>A0A2T1C1X3_9CYAN</name>
<dbReference type="Gene3D" id="3.30.1380.10">
    <property type="match status" value="1"/>
</dbReference>
<keyword evidence="2" id="KW-1133">Transmembrane helix</keyword>
<feature type="region of interest" description="Disordered" evidence="1">
    <location>
        <begin position="175"/>
        <end position="194"/>
    </location>
</feature>
<dbReference type="InterPro" id="IPR003709">
    <property type="entry name" value="VanY-like_core_dom"/>
</dbReference>
<proteinExistence type="predicted"/>
<gene>
    <name evidence="4" type="ORF">C7B64_13970</name>
</gene>
<organism evidence="4 5">
    <name type="scientific">Merismopedia glauca CCAP 1448/3</name>
    <dbReference type="NCBI Taxonomy" id="1296344"/>
    <lineage>
        <taxon>Bacteria</taxon>
        <taxon>Bacillati</taxon>
        <taxon>Cyanobacteriota</taxon>
        <taxon>Cyanophyceae</taxon>
        <taxon>Synechococcales</taxon>
        <taxon>Merismopediaceae</taxon>
        <taxon>Merismopedia</taxon>
    </lineage>
</organism>
<sequence length="262" mass="29058">MVDKADVPDKKNRKFSPLDDIPEALRDTPSTEGGFRLKPIFILGGLAGLGIISLLIAALISLLTPKSPSVSAPPVTVQPTPNPTSTEKPDRFGDLPNHLPYKEADKNQLEVITADGRIKLHKAAAKKYKAMIAAARSQGVIIVPISGFRSVNDQDTIFFGVKAQRNQDVRERAKVSAPPGYSEHHTGYAVDIGDGRSPATDLKQSFENTKAFKWMRQNAARYQFELSFPKNNPQGLSYEPWHWRFVGDIDSLETFYRAKNLK</sequence>
<keyword evidence="2" id="KW-0812">Transmembrane</keyword>
<keyword evidence="4" id="KW-0378">Hydrolase</keyword>
<dbReference type="GO" id="GO:0004180">
    <property type="term" value="F:carboxypeptidase activity"/>
    <property type="evidence" value="ECO:0007669"/>
    <property type="project" value="UniProtKB-KW"/>
</dbReference>
<feature type="region of interest" description="Disordered" evidence="1">
    <location>
        <begin position="68"/>
        <end position="99"/>
    </location>
</feature>
<feature type="compositionally biased region" description="Low complexity" evidence="1">
    <location>
        <begin position="73"/>
        <end position="86"/>
    </location>
</feature>
<dbReference type="RefSeq" id="WP_106289273.1">
    <property type="nucleotide sequence ID" value="NZ_CAWNTC010000081.1"/>
</dbReference>
<dbReference type="PANTHER" id="PTHR34385">
    <property type="entry name" value="D-ALANYL-D-ALANINE CARBOXYPEPTIDASE"/>
    <property type="match status" value="1"/>
</dbReference>
<dbReference type="Proteomes" id="UP000238762">
    <property type="component" value="Unassembled WGS sequence"/>
</dbReference>
<dbReference type="GO" id="GO:0006508">
    <property type="term" value="P:proteolysis"/>
    <property type="evidence" value="ECO:0007669"/>
    <property type="project" value="InterPro"/>
</dbReference>
<feature type="compositionally biased region" description="Basic and acidic residues" evidence="1">
    <location>
        <begin position="1"/>
        <end position="10"/>
    </location>
</feature>
<evidence type="ECO:0000256" key="1">
    <source>
        <dbReference type="SAM" id="MobiDB-lite"/>
    </source>
</evidence>
<dbReference type="CDD" id="cd14852">
    <property type="entry name" value="LD-carboxypeptidase"/>
    <property type="match status" value="1"/>
</dbReference>
<protein>
    <submittedName>
        <fullName evidence="4">D-alanyl-D-alanine carboxypeptidase</fullName>
    </submittedName>
</protein>
<dbReference type="InterPro" id="IPR009045">
    <property type="entry name" value="Zn_M74/Hedgehog-like"/>
</dbReference>
<evidence type="ECO:0000313" key="4">
    <source>
        <dbReference type="EMBL" id="PSB02285.1"/>
    </source>
</evidence>
<reference evidence="4 5" key="1">
    <citation type="submission" date="2018-02" db="EMBL/GenBank/DDBJ databases">
        <authorList>
            <person name="Cohen D.B."/>
            <person name="Kent A.D."/>
        </authorList>
    </citation>
    <scope>NUCLEOTIDE SEQUENCE [LARGE SCALE GENOMIC DNA]</scope>
    <source>
        <strain evidence="4 5">CCAP 1448/3</strain>
    </source>
</reference>
<dbReference type="InterPro" id="IPR052179">
    <property type="entry name" value="DD-CPase-like"/>
</dbReference>
<feature type="transmembrane region" description="Helical" evidence="2">
    <location>
        <begin position="40"/>
        <end position="63"/>
    </location>
</feature>
<dbReference type="PANTHER" id="PTHR34385:SF1">
    <property type="entry name" value="PEPTIDOGLYCAN L-ALANYL-D-GLUTAMATE ENDOPEPTIDASE CWLK"/>
    <property type="match status" value="1"/>
</dbReference>
<dbReference type="Pfam" id="PF02557">
    <property type="entry name" value="VanY"/>
    <property type="match status" value="1"/>
</dbReference>
<dbReference type="EMBL" id="PVWJ01000066">
    <property type="protein sequence ID" value="PSB02285.1"/>
    <property type="molecule type" value="Genomic_DNA"/>
</dbReference>
<reference evidence="4 5" key="2">
    <citation type="submission" date="2018-03" db="EMBL/GenBank/DDBJ databases">
        <title>The ancient ancestry and fast evolution of plastids.</title>
        <authorList>
            <person name="Moore K.R."/>
            <person name="Magnabosco C."/>
            <person name="Momper L."/>
            <person name="Gold D.A."/>
            <person name="Bosak T."/>
            <person name="Fournier G.P."/>
        </authorList>
    </citation>
    <scope>NUCLEOTIDE SEQUENCE [LARGE SCALE GENOMIC DNA]</scope>
    <source>
        <strain evidence="4 5">CCAP 1448/3</strain>
    </source>
</reference>
<accession>A0A2T1C1X3</accession>
<feature type="region of interest" description="Disordered" evidence="1">
    <location>
        <begin position="1"/>
        <end position="29"/>
    </location>
</feature>
<feature type="domain" description="D-alanyl-D-alanine carboxypeptidase-like core" evidence="3">
    <location>
        <begin position="118"/>
        <end position="248"/>
    </location>
</feature>
<dbReference type="AlphaFoldDB" id="A0A2T1C1X3"/>
<dbReference type="SUPFAM" id="SSF55166">
    <property type="entry name" value="Hedgehog/DD-peptidase"/>
    <property type="match status" value="1"/>
</dbReference>
<keyword evidence="4" id="KW-0121">Carboxypeptidase</keyword>
<evidence type="ECO:0000256" key="2">
    <source>
        <dbReference type="SAM" id="Phobius"/>
    </source>
</evidence>
<keyword evidence="2" id="KW-0472">Membrane</keyword>
<comment type="caution">
    <text evidence="4">The sequence shown here is derived from an EMBL/GenBank/DDBJ whole genome shotgun (WGS) entry which is preliminary data.</text>
</comment>
<keyword evidence="4" id="KW-0645">Protease</keyword>
<evidence type="ECO:0000259" key="3">
    <source>
        <dbReference type="Pfam" id="PF02557"/>
    </source>
</evidence>
<keyword evidence="5" id="KW-1185">Reference proteome</keyword>
<dbReference type="OrthoDB" id="9792074at2"/>
<dbReference type="InterPro" id="IPR058193">
    <property type="entry name" value="VanY/YodJ_core_dom"/>
</dbReference>
<evidence type="ECO:0000313" key="5">
    <source>
        <dbReference type="Proteomes" id="UP000238762"/>
    </source>
</evidence>